<sequence length="32" mass="3702">MHSNVQVRFGNEFLVKHYGLLSFILTVSSQIH</sequence>
<accession>A0A9E8ADV6</accession>
<reference evidence="1" key="1">
    <citation type="journal article" date="2022" name="Plant Direct">
        <title>The plastomes of Hyalomonas oviformis and Hyalogonium fusiforme evolved dissimilar architectures after the loss of photosynthesis.</title>
        <authorList>
            <person name="DeShaw A.E."/>
            <person name="Figueroa-Martinez F."/>
            <person name="Proschold T."/>
            <person name="Lorenz M."/>
            <person name="Nedelcu A.M."/>
            <person name="Smith D.R."/>
            <person name="Reyes-Prieto A."/>
        </authorList>
    </citation>
    <scope>NUCLEOTIDE SEQUENCE</scope>
    <source>
        <strain evidence="1">SAG 62-1c</strain>
    </source>
</reference>
<protein>
    <submittedName>
        <fullName evidence="1">Photosystem I reaction center subunit IX</fullName>
    </submittedName>
</protein>
<geneLocation type="plastid" evidence="1"/>
<dbReference type="AlphaFoldDB" id="A0A9E8ADV6"/>
<gene>
    <name evidence="1" type="primary">psaJ</name>
</gene>
<dbReference type="EMBL" id="OP597723">
    <property type="protein sequence ID" value="UZA61446.1"/>
    <property type="molecule type" value="Genomic_DNA"/>
</dbReference>
<evidence type="ECO:0000313" key="1">
    <source>
        <dbReference type="EMBL" id="UZA61446.1"/>
    </source>
</evidence>
<organism evidence="1">
    <name type="scientific">Hyalogonium fusiforme</name>
    <dbReference type="NCBI Taxonomy" id="2926373"/>
    <lineage>
        <taxon>Eukaryota</taxon>
        <taxon>Viridiplantae</taxon>
        <taxon>Chlorophyta</taxon>
        <taxon>core chlorophytes</taxon>
        <taxon>Chlorophyceae</taxon>
        <taxon>CS clade</taxon>
        <taxon>Chlamydomonadales</taxon>
        <taxon>Haematococcaceae</taxon>
        <taxon>Hyalogonium</taxon>
    </lineage>
</organism>
<name>A0A9E8ADV6_9CHLO</name>
<keyword evidence="1" id="KW-0934">Plastid</keyword>
<proteinExistence type="predicted"/>